<dbReference type="PANTHER" id="PTHR45709">
    <property type="entry name" value="LARGE SUBUNIT GTPASE 1 HOMOLOG-RELATED"/>
    <property type="match status" value="1"/>
</dbReference>
<feature type="region of interest" description="Disordered" evidence="5">
    <location>
        <begin position="636"/>
        <end position="673"/>
    </location>
</feature>
<keyword evidence="2" id="KW-0547">Nucleotide-binding</keyword>
<feature type="compositionally biased region" description="Polar residues" evidence="5">
    <location>
        <begin position="324"/>
        <end position="333"/>
    </location>
</feature>
<dbReference type="PANTHER" id="PTHR45709:SF2">
    <property type="entry name" value="LARGE SUBUNIT GTPASE 1 HOMOLOG"/>
    <property type="match status" value="1"/>
</dbReference>
<gene>
    <name evidence="7" type="ORF">NliqN6_6100</name>
</gene>
<evidence type="ECO:0000256" key="5">
    <source>
        <dbReference type="SAM" id="MobiDB-lite"/>
    </source>
</evidence>
<dbReference type="OrthoDB" id="61815at2759"/>
<evidence type="ECO:0000313" key="7">
    <source>
        <dbReference type="EMBL" id="GHJ89698.1"/>
    </source>
</evidence>
<evidence type="ECO:0000256" key="2">
    <source>
        <dbReference type="ARBA" id="ARBA00022741"/>
    </source>
</evidence>
<dbReference type="InterPro" id="IPR043358">
    <property type="entry name" value="GNL1-like"/>
</dbReference>
<dbReference type="Gene3D" id="3.40.50.300">
    <property type="entry name" value="P-loop containing nucleotide triphosphate hydrolases"/>
    <property type="match status" value="2"/>
</dbReference>
<dbReference type="AlphaFoldDB" id="A0A8H3TZ32"/>
<keyword evidence="1" id="KW-0963">Cytoplasm</keyword>
<keyword evidence="4" id="KW-0342">GTP-binding</keyword>
<feature type="compositionally biased region" description="Acidic residues" evidence="5">
    <location>
        <begin position="295"/>
        <end position="323"/>
    </location>
</feature>
<proteinExistence type="predicted"/>
<dbReference type="Proteomes" id="UP000620104">
    <property type="component" value="Unassembled WGS sequence"/>
</dbReference>
<evidence type="ECO:0000256" key="3">
    <source>
        <dbReference type="ARBA" id="ARBA00022801"/>
    </source>
</evidence>
<dbReference type="CDD" id="cd01857">
    <property type="entry name" value="HSR1_MMR1"/>
    <property type="match status" value="1"/>
</dbReference>
<sequence>MPPRTKQGSHGLGRTIINRKAKEAKVDRKTLKYTEEAENLRSVTHERDLDEFLNNASLADADFTADRAMANVKVITTVSIATSQQKNAFLLSADEERDVNSKQNQNRGALRVPRRPAWAAGTSRDELEKNERESYLHWRRGLAELAEGQRLLLTPYERNIQVWRQLWRVIERSHLIVQIVDARNPLTFRCKDLEDYVSEVGIGPSAVVDEETGELIEQQERKGIRRSLLLINKSDLLTRAQREAWADYFDSEGIKYAFFSAANATAAQEQAERQRRRELGLDDDVVDQDRVIATEDVEVSEAETDEDEEVADYDEDSESEPGEETTTQDQEVSGDNLPEDLKSKAVIDDESPAQADKAWQEAADAQMAIEKDIASQNAAETTDQTPEDSRTRVLTVLELEELFASAAPPLSDFATDFSPEPTKLMVGLVGYPNVGKSSTINALLGSKKVSVSATPGKTKHFQTLPFTDNVTLCDCPGLVFPQFVNTEAELVCDGVLPIDQMREVSGPIELICRRIPREILEGTYGIRIDVREVEDGGTGRVGWEDLLSAYAIARGLTRASFGMPDTSRAARYVLKDYVNAKLVYCHPPPGHDRDEFMEESRRLKIAQQKADELAGKKKAPVTRVVKGADTFVAAAPSVPLPGSEAQGQQGRQATSKSVNSKAASAPNRSASHKSKALENAFFTEGGAFPKPVAKGAPGIGHENGYTRTTMYPHTQAMGPDGKPVQNLDAATMARLQAIKGNGKKHFKIKDGKKRSGRGYD</sequence>
<dbReference type="InterPro" id="IPR006073">
    <property type="entry name" value="GTP-bd"/>
</dbReference>
<evidence type="ECO:0000313" key="8">
    <source>
        <dbReference type="Proteomes" id="UP000620104"/>
    </source>
</evidence>
<comment type="caution">
    <text evidence="7">The sequence shown here is derived from an EMBL/GenBank/DDBJ whole genome shotgun (WGS) entry which is preliminary data.</text>
</comment>
<feature type="domain" description="G" evidence="6">
    <location>
        <begin position="426"/>
        <end position="480"/>
    </location>
</feature>
<dbReference type="GO" id="GO:0003924">
    <property type="term" value="F:GTPase activity"/>
    <property type="evidence" value="ECO:0007669"/>
    <property type="project" value="InterPro"/>
</dbReference>
<reference evidence="7" key="1">
    <citation type="submission" date="2020-07" db="EMBL/GenBank/DDBJ databases">
        <title>Draft Genome Sequence of a Deep-Sea Yeast, Naganishia (Cryptococcus) liquefaciens strain N6.</title>
        <authorList>
            <person name="Han Y.W."/>
            <person name="Kajitani R."/>
            <person name="Morimoto H."/>
            <person name="Parhat M."/>
            <person name="Tsubouchi H."/>
            <person name="Bakenova O."/>
            <person name="Ogata M."/>
            <person name="Argunhan B."/>
            <person name="Aoki R."/>
            <person name="Kajiwara S."/>
            <person name="Itoh T."/>
            <person name="Iwasaki H."/>
        </authorList>
    </citation>
    <scope>NUCLEOTIDE SEQUENCE</scope>
    <source>
        <strain evidence="7">N6</strain>
    </source>
</reference>
<dbReference type="EMBL" id="BLZA01000049">
    <property type="protein sequence ID" value="GHJ89698.1"/>
    <property type="molecule type" value="Genomic_DNA"/>
</dbReference>
<evidence type="ECO:0000256" key="1">
    <source>
        <dbReference type="ARBA" id="ARBA00022490"/>
    </source>
</evidence>
<accession>A0A8H3TZ32</accession>
<dbReference type="GO" id="GO:0005525">
    <property type="term" value="F:GTP binding"/>
    <property type="evidence" value="ECO:0007669"/>
    <property type="project" value="UniProtKB-KW"/>
</dbReference>
<feature type="region of interest" description="Disordered" evidence="5">
    <location>
        <begin position="740"/>
        <end position="760"/>
    </location>
</feature>
<evidence type="ECO:0000256" key="4">
    <source>
        <dbReference type="ARBA" id="ARBA00023134"/>
    </source>
</evidence>
<keyword evidence="3" id="KW-0378">Hydrolase</keyword>
<feature type="region of interest" description="Disordered" evidence="5">
    <location>
        <begin position="287"/>
        <end position="337"/>
    </location>
</feature>
<evidence type="ECO:0000259" key="6">
    <source>
        <dbReference type="Pfam" id="PF01926"/>
    </source>
</evidence>
<feature type="compositionally biased region" description="Basic residues" evidence="5">
    <location>
        <begin position="741"/>
        <end position="760"/>
    </location>
</feature>
<protein>
    <recommendedName>
        <fullName evidence="6">G domain-containing protein</fullName>
    </recommendedName>
</protein>
<feature type="compositionally biased region" description="Polar residues" evidence="5">
    <location>
        <begin position="645"/>
        <end position="669"/>
    </location>
</feature>
<dbReference type="GO" id="GO:0000054">
    <property type="term" value="P:ribosomal subunit export from nucleus"/>
    <property type="evidence" value="ECO:0007669"/>
    <property type="project" value="TreeGrafter"/>
</dbReference>
<name>A0A8H3TZ32_9TREE</name>
<dbReference type="Pfam" id="PF01926">
    <property type="entry name" value="MMR_HSR1"/>
    <property type="match status" value="1"/>
</dbReference>
<keyword evidence="8" id="KW-1185">Reference proteome</keyword>
<dbReference type="InterPro" id="IPR027417">
    <property type="entry name" value="P-loop_NTPase"/>
</dbReference>
<organism evidence="7 8">
    <name type="scientific">Naganishia liquefaciens</name>
    <dbReference type="NCBI Taxonomy" id="104408"/>
    <lineage>
        <taxon>Eukaryota</taxon>
        <taxon>Fungi</taxon>
        <taxon>Dikarya</taxon>
        <taxon>Basidiomycota</taxon>
        <taxon>Agaricomycotina</taxon>
        <taxon>Tremellomycetes</taxon>
        <taxon>Filobasidiales</taxon>
        <taxon>Filobasidiaceae</taxon>
        <taxon>Naganishia</taxon>
    </lineage>
</organism>
<dbReference type="SUPFAM" id="SSF52540">
    <property type="entry name" value="P-loop containing nucleoside triphosphate hydrolases"/>
    <property type="match status" value="1"/>
</dbReference>
<dbReference type="GO" id="GO:0005829">
    <property type="term" value="C:cytosol"/>
    <property type="evidence" value="ECO:0007669"/>
    <property type="project" value="TreeGrafter"/>
</dbReference>